<dbReference type="PANTHER" id="PTHR13184">
    <property type="entry name" value="37S RIBOSOMAL PROTEIN S22"/>
    <property type="match status" value="1"/>
</dbReference>
<evidence type="ECO:0000256" key="3">
    <source>
        <dbReference type="ARBA" id="ARBA00022946"/>
    </source>
</evidence>
<keyword evidence="3" id="KW-0809">Transit peptide</keyword>
<dbReference type="Proteomes" id="UP000605846">
    <property type="component" value="Unassembled WGS sequence"/>
</dbReference>
<dbReference type="Gene3D" id="3.40.50.150">
    <property type="entry name" value="Vaccinia Virus protein VP39"/>
    <property type="match status" value="1"/>
</dbReference>
<evidence type="ECO:0000256" key="2">
    <source>
        <dbReference type="ARBA" id="ARBA00022723"/>
    </source>
</evidence>
<reference evidence="9" key="1">
    <citation type="submission" date="2020-01" db="EMBL/GenBank/DDBJ databases">
        <title>Genome Sequencing of Three Apophysomyces-Like Fungal Strains Confirms a Novel Fungal Genus in the Mucoromycota with divergent Burkholderia-like Endosymbiotic Bacteria.</title>
        <authorList>
            <person name="Stajich J.E."/>
            <person name="Macias A.M."/>
            <person name="Carter-House D."/>
            <person name="Lovett B."/>
            <person name="Kasson L.R."/>
            <person name="Berry K."/>
            <person name="Grigoriev I."/>
            <person name="Chang Y."/>
            <person name="Spatafora J."/>
            <person name="Kasson M.T."/>
        </authorList>
    </citation>
    <scope>NUCLEOTIDE SEQUENCE</scope>
    <source>
        <strain evidence="9">NRRL A-21654</strain>
    </source>
</reference>
<dbReference type="GO" id="GO:0005763">
    <property type="term" value="C:mitochondrial small ribosomal subunit"/>
    <property type="evidence" value="ECO:0007669"/>
    <property type="project" value="TreeGrafter"/>
</dbReference>
<evidence type="ECO:0000313" key="10">
    <source>
        <dbReference type="Proteomes" id="UP000605846"/>
    </source>
</evidence>
<dbReference type="InterPro" id="IPR029063">
    <property type="entry name" value="SAM-dependent_MTases_sf"/>
</dbReference>
<keyword evidence="6" id="KW-0496">Mitochondrion</keyword>
<dbReference type="GO" id="GO:0051536">
    <property type="term" value="F:iron-sulfur cluster binding"/>
    <property type="evidence" value="ECO:0007669"/>
    <property type="project" value="UniProtKB-KW"/>
</dbReference>
<dbReference type="EMBL" id="JABAYA010000080">
    <property type="protein sequence ID" value="KAF7726356.1"/>
    <property type="molecule type" value="Genomic_DNA"/>
</dbReference>
<dbReference type="GO" id="GO:0046872">
    <property type="term" value="F:metal ion binding"/>
    <property type="evidence" value="ECO:0007669"/>
    <property type="project" value="UniProtKB-KW"/>
</dbReference>
<gene>
    <name evidence="9" type="primary">RSM22</name>
    <name evidence="9" type="ORF">EC973_008936</name>
</gene>
<name>A0A8H7BSU6_9FUNG</name>
<keyword evidence="2" id="KW-0479">Metal-binding</keyword>
<dbReference type="GO" id="GO:0003735">
    <property type="term" value="F:structural constituent of ribosome"/>
    <property type="evidence" value="ECO:0007669"/>
    <property type="project" value="TreeGrafter"/>
</dbReference>
<evidence type="ECO:0000256" key="4">
    <source>
        <dbReference type="ARBA" id="ARBA00023004"/>
    </source>
</evidence>
<keyword evidence="5" id="KW-0411">Iron-sulfur</keyword>
<keyword evidence="9" id="KW-0687">Ribonucleoprotein</keyword>
<evidence type="ECO:0000256" key="7">
    <source>
        <dbReference type="ARBA" id="ARBA00045681"/>
    </source>
</evidence>
<evidence type="ECO:0000256" key="6">
    <source>
        <dbReference type="ARBA" id="ARBA00023128"/>
    </source>
</evidence>
<keyword evidence="9" id="KW-0689">Ribosomal protein</keyword>
<proteinExistence type="predicted"/>
<dbReference type="GO" id="GO:0006412">
    <property type="term" value="P:translation"/>
    <property type="evidence" value="ECO:0007669"/>
    <property type="project" value="InterPro"/>
</dbReference>
<comment type="caution">
    <text evidence="9">The sequence shown here is derived from an EMBL/GenBank/DDBJ whole genome shotgun (WGS) entry which is preliminary data.</text>
</comment>
<keyword evidence="4" id="KW-0408">Iron</keyword>
<sequence>MSFLRLHRCTRLSTHAIGRAYTTNKVIFLNEEQLKTFDLNSPEALGMILSNLPSTSTVRRSEEAEYGRKRIGCVELPKPLIKAIAGLIDEHQDKRLIREDALRLYEALRSTAKMPDEKSPSDRSGKQTKSIEPHTVSYGPRESIAYAAGVLPSTYAAITNVFQEVSKRMADFKPRSMLDFGTGPGTAIWAAQRIFDVDKFVGVDLSENMLRVAEQLEETVGKNKKIEFQRYLAMDPQASKSDLVVSAFTLGDISSAAIQKSTIQQLWDQTGDVLILIDRGTPIGFSNIARARQWVLESGDDVHVVAPMKTKHSKLNLEDSKYSYVVLRRGRRPENSNSIQQQAYFWPRLVSPPLKNKGHVVMDVCSQSGEIQRMTIPKSQGKIPYRDARKVMWGDLFPHPSKNKVVTRVSKGVQEV</sequence>
<accession>A0A8H7BSU6</accession>
<comment type="subcellular location">
    <subcellularLocation>
        <location evidence="1">Mitochondrion</location>
    </subcellularLocation>
</comment>
<evidence type="ECO:0000313" key="9">
    <source>
        <dbReference type="EMBL" id="KAF7726356.1"/>
    </source>
</evidence>
<dbReference type="PANTHER" id="PTHR13184:SF5">
    <property type="entry name" value="METHYLTRANSFERASE-LIKE PROTEIN 17, MITOCHONDRIAL"/>
    <property type="match status" value="1"/>
</dbReference>
<feature type="compositionally biased region" description="Basic and acidic residues" evidence="8">
    <location>
        <begin position="114"/>
        <end position="132"/>
    </location>
</feature>
<evidence type="ECO:0000256" key="5">
    <source>
        <dbReference type="ARBA" id="ARBA00023014"/>
    </source>
</evidence>
<evidence type="ECO:0000256" key="8">
    <source>
        <dbReference type="SAM" id="MobiDB-lite"/>
    </source>
</evidence>
<dbReference type="CDD" id="cd02440">
    <property type="entry name" value="AdoMet_MTases"/>
    <property type="match status" value="1"/>
</dbReference>
<dbReference type="InterPro" id="IPR052571">
    <property type="entry name" value="Mt_RNA_Methyltransferase"/>
</dbReference>
<feature type="region of interest" description="Disordered" evidence="8">
    <location>
        <begin position="113"/>
        <end position="134"/>
    </location>
</feature>
<protein>
    <submittedName>
        <fullName evidence="9">37S ribosomal protein S22</fullName>
    </submittedName>
</protein>
<comment type="function">
    <text evidence="7">Mitochondrial ribosome (mitoribosome) assembly factor. Binds at the interface of the head and body domains of the mitochondrial small ribosomal subunit (mt-SSU), occluding the mRNA channel and preventing compaction of the head domain towards the body. Probable inactive methyltransferase: retains the characteristic folding and ability to bind S-adenosyl-L-methionine, but it probably lost its methyltransferase activity.</text>
</comment>
<evidence type="ECO:0000256" key="1">
    <source>
        <dbReference type="ARBA" id="ARBA00004173"/>
    </source>
</evidence>
<dbReference type="OrthoDB" id="421327at2759"/>
<dbReference type="AlphaFoldDB" id="A0A8H7BSU6"/>
<dbReference type="Pfam" id="PF09243">
    <property type="entry name" value="Rsm22"/>
    <property type="match status" value="2"/>
</dbReference>
<dbReference type="GO" id="GO:0008168">
    <property type="term" value="F:methyltransferase activity"/>
    <property type="evidence" value="ECO:0007669"/>
    <property type="project" value="InterPro"/>
</dbReference>
<organism evidence="9 10">
    <name type="scientific">Apophysomyces ossiformis</name>
    <dbReference type="NCBI Taxonomy" id="679940"/>
    <lineage>
        <taxon>Eukaryota</taxon>
        <taxon>Fungi</taxon>
        <taxon>Fungi incertae sedis</taxon>
        <taxon>Mucoromycota</taxon>
        <taxon>Mucoromycotina</taxon>
        <taxon>Mucoromycetes</taxon>
        <taxon>Mucorales</taxon>
        <taxon>Mucorineae</taxon>
        <taxon>Mucoraceae</taxon>
        <taxon>Apophysomyces</taxon>
    </lineage>
</organism>
<dbReference type="InterPro" id="IPR015324">
    <property type="entry name" value="Ribosomal_Rsm22-like"/>
</dbReference>
<keyword evidence="10" id="KW-1185">Reference proteome</keyword>
<dbReference type="SUPFAM" id="SSF53335">
    <property type="entry name" value="S-adenosyl-L-methionine-dependent methyltransferases"/>
    <property type="match status" value="1"/>
</dbReference>